<feature type="region of interest" description="Disordered" evidence="1">
    <location>
        <begin position="58"/>
        <end position="119"/>
    </location>
</feature>
<dbReference type="RefSeq" id="WP_106392637.1">
    <property type="nucleotide sequence ID" value="NZ_PVNK01000152.1"/>
</dbReference>
<gene>
    <name evidence="2" type="ORF">ENSA5_32830</name>
</gene>
<organism evidence="2 3">
    <name type="scientific">Enhygromyxa salina</name>
    <dbReference type="NCBI Taxonomy" id="215803"/>
    <lineage>
        <taxon>Bacteria</taxon>
        <taxon>Pseudomonadati</taxon>
        <taxon>Myxococcota</taxon>
        <taxon>Polyangia</taxon>
        <taxon>Nannocystales</taxon>
        <taxon>Nannocystaceae</taxon>
        <taxon>Enhygromyxa</taxon>
    </lineage>
</organism>
<evidence type="ECO:0000256" key="1">
    <source>
        <dbReference type="SAM" id="MobiDB-lite"/>
    </source>
</evidence>
<proteinExistence type="predicted"/>
<accession>A0A2S9XXY5</accession>
<comment type="caution">
    <text evidence="2">The sequence shown here is derived from an EMBL/GenBank/DDBJ whole genome shotgun (WGS) entry which is preliminary data.</text>
</comment>
<dbReference type="EMBL" id="PVNK01000152">
    <property type="protein sequence ID" value="PRP97590.1"/>
    <property type="molecule type" value="Genomic_DNA"/>
</dbReference>
<evidence type="ECO:0000313" key="3">
    <source>
        <dbReference type="Proteomes" id="UP000237968"/>
    </source>
</evidence>
<feature type="compositionally biased region" description="Acidic residues" evidence="1">
    <location>
        <begin position="58"/>
        <end position="85"/>
    </location>
</feature>
<name>A0A2S9XXY5_9BACT</name>
<feature type="compositionally biased region" description="Acidic residues" evidence="1">
    <location>
        <begin position="481"/>
        <end position="511"/>
    </location>
</feature>
<dbReference type="Proteomes" id="UP000237968">
    <property type="component" value="Unassembled WGS sequence"/>
</dbReference>
<protein>
    <submittedName>
        <fullName evidence="2">Uncharacterized protein</fullName>
    </submittedName>
</protein>
<sequence>MREPTRYSLSGALSLLAHAIFVLAFVWSFEIQTEDLELSEDLPDYDIEFIEFDVKEIEPDEAQGEPEEQPEEQPEEKDPPAEEESTPPPVEQPVEPDAEAATPEPEPDPEPKPKFGHRKSKIKALVPPNATWTLVLANSRIKKLPFRDSATEIMAPLRDFRLLVDDAGFNIWEDFEYVVMGSPDATDQTQAFVAVQYKFGHAEMKAGIERACAKQGMTVDWREEDEVEIGDPRFVDPDIEDRNPDDRQFVLLPGDKVALYLREAFVEQVVAGPDASKGKTSGNFVANIAKIRRYTYAEPKAGIQLVIEDIRSMVRVGSDFPIEIPSRAELMWEAAKEPELVIKLDFLETDHAELAESYWTEQLESDLRKVGAWDVAGGIISGMTLERTKRQLVFRYEFNETSARVVLQMVAKEFGKAMRYSKKEALAAQAEREKNWELRQDGKLTPSEALKLLEEADAGAAETEGEGAAETEGEGAGAAETEGEAEAEGELPDVGPEPEDVEPEEVEPEGVEPDKPDPEAGELEPPSE</sequence>
<dbReference type="AlphaFoldDB" id="A0A2S9XXY5"/>
<keyword evidence="3" id="KW-1185">Reference proteome</keyword>
<evidence type="ECO:0000313" key="2">
    <source>
        <dbReference type="EMBL" id="PRP97590.1"/>
    </source>
</evidence>
<dbReference type="OrthoDB" id="5503371at2"/>
<feature type="region of interest" description="Disordered" evidence="1">
    <location>
        <begin position="457"/>
        <end position="528"/>
    </location>
</feature>
<reference evidence="2 3" key="1">
    <citation type="submission" date="2018-03" db="EMBL/GenBank/DDBJ databases">
        <title>Draft Genome Sequences of the Obligatory Marine Myxobacteria Enhygromyxa salina SWB005.</title>
        <authorList>
            <person name="Poehlein A."/>
            <person name="Moghaddam J.A."/>
            <person name="Harms H."/>
            <person name="Alanjari M."/>
            <person name="Koenig G.M."/>
            <person name="Daniel R."/>
            <person name="Schaeberle T.F."/>
        </authorList>
    </citation>
    <scope>NUCLEOTIDE SEQUENCE [LARGE SCALE GENOMIC DNA]</scope>
    <source>
        <strain evidence="2 3">SWB005</strain>
    </source>
</reference>
<feature type="compositionally biased region" description="Acidic residues" evidence="1">
    <location>
        <begin position="519"/>
        <end position="528"/>
    </location>
</feature>
<feature type="compositionally biased region" description="Acidic residues" evidence="1">
    <location>
        <begin position="463"/>
        <end position="473"/>
    </location>
</feature>